<reference evidence="1" key="1">
    <citation type="submission" date="2021-03" db="EMBL/GenBank/DDBJ databases">
        <title>Sagittula salina sp. nov. strain M10.9X isolated from the marine waste.</title>
        <authorList>
            <person name="Satari L."/>
            <person name="Molina-Menor E."/>
            <person name="Vidal-Verdu A."/>
            <person name="Pascual J."/>
            <person name="Pereto J."/>
            <person name="Porcar M."/>
        </authorList>
    </citation>
    <scope>NUCLEOTIDE SEQUENCE</scope>
    <source>
        <strain evidence="1">M10.9X</strain>
    </source>
</reference>
<organism evidence="1 2">
    <name type="scientific">Sagittula salina</name>
    <dbReference type="NCBI Taxonomy" id="2820268"/>
    <lineage>
        <taxon>Bacteria</taxon>
        <taxon>Pseudomonadati</taxon>
        <taxon>Pseudomonadota</taxon>
        <taxon>Alphaproteobacteria</taxon>
        <taxon>Rhodobacterales</taxon>
        <taxon>Roseobacteraceae</taxon>
        <taxon>Sagittula</taxon>
    </lineage>
</organism>
<dbReference type="EMBL" id="JAGISH010000009">
    <property type="protein sequence ID" value="MBP0483936.1"/>
    <property type="molecule type" value="Genomic_DNA"/>
</dbReference>
<dbReference type="Proteomes" id="UP000675940">
    <property type="component" value="Unassembled WGS sequence"/>
</dbReference>
<evidence type="ECO:0000313" key="2">
    <source>
        <dbReference type="Proteomes" id="UP000675940"/>
    </source>
</evidence>
<evidence type="ECO:0008006" key="3">
    <source>
        <dbReference type="Google" id="ProtNLM"/>
    </source>
</evidence>
<proteinExistence type="predicted"/>
<sequence length="179" mass="19952">MSRRLSLPGRRHFDGLDTASVPLVLMEITHPEMNAPLRLSTDMTERLSTDPLRYGTRCGWRGADLVEEPWLFVGVDVEWPGEIEDTMPEARLTLSLVQSSILDLLRSILTPATCHMALMLSGHLGAGPEEVYLDLELRSAEADLSAGGRVELVLSHVPIDIEMFPSPRMTQRAFPGLYR</sequence>
<comment type="caution">
    <text evidence="1">The sequence shown here is derived from an EMBL/GenBank/DDBJ whole genome shotgun (WGS) entry which is preliminary data.</text>
</comment>
<dbReference type="RefSeq" id="WP_209361888.1">
    <property type="nucleotide sequence ID" value="NZ_JAGISH010000009.1"/>
</dbReference>
<protein>
    <recommendedName>
        <fullName evidence="3">DUF1833 domain-containing protein</fullName>
    </recommendedName>
</protein>
<accession>A0A940S2C1</accession>
<gene>
    <name evidence="1" type="ORF">J5474_15755</name>
</gene>
<name>A0A940S2C1_9RHOB</name>
<evidence type="ECO:0000313" key="1">
    <source>
        <dbReference type="EMBL" id="MBP0483936.1"/>
    </source>
</evidence>
<dbReference type="AlphaFoldDB" id="A0A940S2C1"/>
<keyword evidence="2" id="KW-1185">Reference proteome</keyword>